<dbReference type="GO" id="GO:0000272">
    <property type="term" value="P:polysaccharide catabolic process"/>
    <property type="evidence" value="ECO:0007669"/>
    <property type="project" value="InterPro"/>
</dbReference>
<protein>
    <submittedName>
        <fullName evidence="3">Serine-aspartate repeat-containing protein D</fullName>
    </submittedName>
</protein>
<gene>
    <name evidence="3" type="primary">sdrD_1</name>
    <name evidence="3" type="ORF">Mal33_20800</name>
</gene>
<feature type="compositionally biased region" description="Polar residues" evidence="1">
    <location>
        <begin position="1579"/>
        <end position="1589"/>
    </location>
</feature>
<feature type="compositionally biased region" description="Polar residues" evidence="1">
    <location>
        <begin position="1602"/>
        <end position="1618"/>
    </location>
</feature>
<dbReference type="Proteomes" id="UP000316770">
    <property type="component" value="Chromosome"/>
</dbReference>
<dbReference type="Gene3D" id="1.10.1330.10">
    <property type="entry name" value="Dockerin domain"/>
    <property type="match status" value="1"/>
</dbReference>
<dbReference type="Gene3D" id="2.60.40.3440">
    <property type="match status" value="2"/>
</dbReference>
<dbReference type="Pfam" id="PF20009">
    <property type="entry name" value="GEVED"/>
    <property type="match status" value="1"/>
</dbReference>
<feature type="domain" description="GEVED" evidence="2">
    <location>
        <begin position="745"/>
        <end position="820"/>
    </location>
</feature>
<evidence type="ECO:0000313" key="3">
    <source>
        <dbReference type="EMBL" id="QDV56101.1"/>
    </source>
</evidence>
<dbReference type="GO" id="GO:0004553">
    <property type="term" value="F:hydrolase activity, hydrolyzing O-glycosyl compounds"/>
    <property type="evidence" value="ECO:0007669"/>
    <property type="project" value="InterPro"/>
</dbReference>
<reference evidence="3 4" key="1">
    <citation type="submission" date="2019-02" db="EMBL/GenBank/DDBJ databases">
        <title>Deep-cultivation of Planctomycetes and their phenomic and genomic characterization uncovers novel biology.</title>
        <authorList>
            <person name="Wiegand S."/>
            <person name="Jogler M."/>
            <person name="Boedeker C."/>
            <person name="Pinto D."/>
            <person name="Vollmers J."/>
            <person name="Rivas-Marin E."/>
            <person name="Kohn T."/>
            <person name="Peeters S.H."/>
            <person name="Heuer A."/>
            <person name="Rast P."/>
            <person name="Oberbeckmann S."/>
            <person name="Bunk B."/>
            <person name="Jeske O."/>
            <person name="Meyerdierks A."/>
            <person name="Storesund J.E."/>
            <person name="Kallscheuer N."/>
            <person name="Luecker S."/>
            <person name="Lage O.M."/>
            <person name="Pohl T."/>
            <person name="Merkel B.J."/>
            <person name="Hornburger P."/>
            <person name="Mueller R.-W."/>
            <person name="Bruemmer F."/>
            <person name="Labrenz M."/>
            <person name="Spormann A.M."/>
            <person name="Op den Camp H."/>
            <person name="Overmann J."/>
            <person name="Amann R."/>
            <person name="Jetten M.S.M."/>
            <person name="Mascher T."/>
            <person name="Medema M.H."/>
            <person name="Devos D.P."/>
            <person name="Kaster A.-K."/>
            <person name="Ovreas L."/>
            <person name="Rohde M."/>
            <person name="Galperin M.Y."/>
            <person name="Jogler C."/>
        </authorList>
    </citation>
    <scope>NUCLEOTIDE SEQUENCE [LARGE SCALE GENOMIC DNA]</scope>
    <source>
        <strain evidence="3 4">Mal33</strain>
    </source>
</reference>
<organism evidence="3 4">
    <name type="scientific">Rosistilla oblonga</name>
    <dbReference type="NCBI Taxonomy" id="2527990"/>
    <lineage>
        <taxon>Bacteria</taxon>
        <taxon>Pseudomonadati</taxon>
        <taxon>Planctomycetota</taxon>
        <taxon>Planctomycetia</taxon>
        <taxon>Pirellulales</taxon>
        <taxon>Pirellulaceae</taxon>
        <taxon>Rosistilla</taxon>
    </lineage>
</organism>
<dbReference type="EMBL" id="CP036318">
    <property type="protein sequence ID" value="QDV56101.1"/>
    <property type="molecule type" value="Genomic_DNA"/>
</dbReference>
<dbReference type="SUPFAM" id="SSF117074">
    <property type="entry name" value="Hypothetical protein PA1324"/>
    <property type="match status" value="2"/>
</dbReference>
<name>A0A518ISM7_9BACT</name>
<dbReference type="SUPFAM" id="SSF55486">
    <property type="entry name" value="Metalloproteases ('zincins'), catalytic domain"/>
    <property type="match status" value="1"/>
</dbReference>
<accession>A0A518ISM7</accession>
<feature type="region of interest" description="Disordered" evidence="1">
    <location>
        <begin position="1483"/>
        <end position="1503"/>
    </location>
</feature>
<dbReference type="InterPro" id="IPR002105">
    <property type="entry name" value="Dockerin_1_rpt"/>
</dbReference>
<dbReference type="SUPFAM" id="SSF63446">
    <property type="entry name" value="Type I dockerin domain"/>
    <property type="match status" value="1"/>
</dbReference>
<dbReference type="NCBIfam" id="NF012211">
    <property type="entry name" value="tand_rpt_95"/>
    <property type="match status" value="2"/>
</dbReference>
<evidence type="ECO:0000259" key="2">
    <source>
        <dbReference type="Pfam" id="PF20009"/>
    </source>
</evidence>
<evidence type="ECO:0000313" key="4">
    <source>
        <dbReference type="Proteomes" id="UP000316770"/>
    </source>
</evidence>
<dbReference type="Pfam" id="PF00404">
    <property type="entry name" value="Dockerin_1"/>
    <property type="match status" value="1"/>
</dbReference>
<dbReference type="Gene3D" id="2.60.40.2810">
    <property type="match status" value="1"/>
</dbReference>
<dbReference type="RefSeq" id="WP_145284176.1">
    <property type="nucleotide sequence ID" value="NZ_CP036318.1"/>
</dbReference>
<dbReference type="InterPro" id="IPR045474">
    <property type="entry name" value="GEVED"/>
</dbReference>
<dbReference type="Pfam" id="PF17963">
    <property type="entry name" value="Big_9"/>
    <property type="match status" value="3"/>
</dbReference>
<dbReference type="Gene3D" id="2.60.120.380">
    <property type="match status" value="1"/>
</dbReference>
<dbReference type="InterPro" id="IPR036439">
    <property type="entry name" value="Dockerin_dom_sf"/>
</dbReference>
<dbReference type="InterPro" id="IPR013783">
    <property type="entry name" value="Ig-like_fold"/>
</dbReference>
<sequence>MRRRSDKNRKQLRRRLIQCESLEDRRLLAPVIVSELEPNNFVRDAQVLNLGTAPGKTPEVTVSATFDSGSPDYYKFDLTAGDVFSSRITVGGTNTSFNDLDISLGKVNASGTSSTEVRGNNSIGDLSLAGQPLVPASSPVLTGGDVYFNYVITETGTYSFRVGTGNSGANPNITPIGSYQMEFQTLRSPLEAEPIGTHQVLFLDFDGGFVDLNDLDDTQFGSVRLPSLAESLFDLGFEVTNEDRLIDVIIAEMEENYGDVATFGANGDYDATGIPGQYKLEILNSRDHEDPWGLPNVSRLMMTGAGADINIAGAFGIASSLDVGNFDTEETAFIFAEEFFGLTNVGDVFAVPHSISVSTVDMLGKAIGLVAAHESGHFFGLRHTNNGNASDQIMDTGGNLPGLLGVGPDGIFGTADDVDTDFGTDSYTAGELDTFGVQDSINALAYSLGTGTAGGSISGFVFRDSNGDGRSTSDLGLAGVTVFGDLDSDGVLDSGEPRSVTDANGNYALSAAAGTFNIIAQVPSGYAATTPTSVSTTTGSGALTGPSFGFKKVDFDVTGVKWNDINGNGVRDAGEPGIGGVYIYVDIDGDDRLDLFEPQAITAADGTYSLDFPGADTYTVREVVQPGFRQVYPASGEHIVVFDGTQIVPNQNLNFGNQAARDFGDLPAPYATLLSADGASHGFSSTLGLGALTDIEADGVPSTGADGDDNNGSDDEDGIVPVSAMAPGATVDFAVTARNAGQTAYLQGWIDFNNDGVFSSSEQVFKNQTLINGTQVLTTDIAVPAGTTEGAKYARFRYGPELNLGTTGFSTAGEVEDYVFTVQTTTALAQPDRYDDLTHPAVQDFTVTRNSLNADLRVLANDSMFDSSIRVARVDPLVGTTGTLNIGTGGQSVVYTPRSGFTGEDTFEYTVVTDSGLSSTTTVTVNVVPLNDAPVAVDDLFRVPGNLSTSTSLSVLSNDSASNQGGLQIVSVGTTDFGGTVNFNSQSISYLPAPGFTGTEQFTYTVRDSSGFSDTATVTVQINPNSLANEVEYSVRTLDLSGNAVTAINVGDEFQVQVLVDDIRAGASVLEQGLAAAYVDLLYSKLVTTVAPTDPGNTSSFDITYGPLFNQLNTGDALDPNVINEVGGSQASIGNQQVHSGPAVLFTLTMRAIGPGTALFQTDPADAIRSDVVFLNDPSEEVPTNRQLFGGTSLNIIPAGLPIPTAVDDSYRVVQGVIESPMLVLGNDIQGGAGASSIAEIGTPAHGSARVSGNTILYTPQAAFTGVDQFTYTILSPDGFRSTATVTVFVGTDAQVDANDLVDLPFQVFDASGNAILDAAGNQLRTVRVGDVLTLQVNVDDLRTGAFLNTGVFSAYQDILYSASNLSVVPRSATQTSTLDFSVEFGQFYTNVQRGTAGTVGIINEVGATQTTNSDGSGAPLGSQVRDLMAIEFVATATGTATFIGDPADVSPDQDTLLFEAASKVVPIDQIRYDRKSIRISPATTASGESEFQNPVNRYDVNDDGNVTPIDALSIINQLNSSGSGQLAAEGESASEIRRFVDVNGDQFVTPIDALLVINALNTQSVSGASGEAPVAANNAASEPETQGSDDFFASLGEEKTSQFGSAATQTGSASQWFDASDNDDEEDSIDTIVDDITQQWGL</sequence>
<feature type="compositionally biased region" description="Polar residues" evidence="1">
    <location>
        <begin position="1483"/>
        <end position="1496"/>
    </location>
</feature>
<keyword evidence="4" id="KW-1185">Reference proteome</keyword>
<feature type="region of interest" description="Disordered" evidence="1">
    <location>
        <begin position="1569"/>
        <end position="1629"/>
    </location>
</feature>
<evidence type="ECO:0000256" key="1">
    <source>
        <dbReference type="SAM" id="MobiDB-lite"/>
    </source>
</evidence>
<proteinExistence type="predicted"/>
<dbReference type="Gene3D" id="2.60.40.10">
    <property type="entry name" value="Immunoglobulins"/>
    <property type="match status" value="2"/>
</dbReference>